<evidence type="ECO:0000313" key="11">
    <source>
        <dbReference type="Proteomes" id="UP000235965"/>
    </source>
</evidence>
<evidence type="ECO:0000256" key="6">
    <source>
        <dbReference type="ARBA" id="ARBA00023132"/>
    </source>
</evidence>
<name>A0A2J7QJ95_9NEOP</name>
<keyword evidence="3" id="KW-0509">mRNA transport</keyword>
<keyword evidence="6" id="KW-0906">Nuclear pore complex</keyword>
<dbReference type="GO" id="GO:0006606">
    <property type="term" value="P:protein import into nucleus"/>
    <property type="evidence" value="ECO:0007669"/>
    <property type="project" value="TreeGrafter"/>
</dbReference>
<dbReference type="STRING" id="105785.A0A2J7QJ95"/>
<dbReference type="GO" id="GO:0006405">
    <property type="term" value="P:RNA export from nucleus"/>
    <property type="evidence" value="ECO:0007669"/>
    <property type="project" value="TreeGrafter"/>
</dbReference>
<evidence type="ECO:0000259" key="9">
    <source>
        <dbReference type="Pfam" id="PF21093"/>
    </source>
</evidence>
<dbReference type="InterPro" id="IPR048883">
    <property type="entry name" value="Nup188_N-subdom_III"/>
</dbReference>
<evidence type="ECO:0000256" key="1">
    <source>
        <dbReference type="ARBA" id="ARBA00004567"/>
    </source>
</evidence>
<reference evidence="10 11" key="1">
    <citation type="submission" date="2017-12" db="EMBL/GenBank/DDBJ databases">
        <title>Hemimetabolous genomes reveal molecular basis of termite eusociality.</title>
        <authorList>
            <person name="Harrison M.C."/>
            <person name="Jongepier E."/>
            <person name="Robertson H.M."/>
            <person name="Arning N."/>
            <person name="Bitard-Feildel T."/>
            <person name="Chao H."/>
            <person name="Childers C.P."/>
            <person name="Dinh H."/>
            <person name="Doddapaneni H."/>
            <person name="Dugan S."/>
            <person name="Gowin J."/>
            <person name="Greiner C."/>
            <person name="Han Y."/>
            <person name="Hu H."/>
            <person name="Hughes D.S.T."/>
            <person name="Huylmans A.-K."/>
            <person name="Kemena C."/>
            <person name="Kremer L.P.M."/>
            <person name="Lee S.L."/>
            <person name="Lopez-Ezquerra A."/>
            <person name="Mallet L."/>
            <person name="Monroy-Kuhn J.M."/>
            <person name="Moser A."/>
            <person name="Murali S.C."/>
            <person name="Muzny D.M."/>
            <person name="Otani S."/>
            <person name="Piulachs M.-D."/>
            <person name="Poelchau M."/>
            <person name="Qu J."/>
            <person name="Schaub F."/>
            <person name="Wada-Katsumata A."/>
            <person name="Worley K.C."/>
            <person name="Xie Q."/>
            <person name="Ylla G."/>
            <person name="Poulsen M."/>
            <person name="Gibbs R.A."/>
            <person name="Schal C."/>
            <person name="Richards S."/>
            <person name="Belles X."/>
            <person name="Korb J."/>
            <person name="Bornberg-Bauer E."/>
        </authorList>
    </citation>
    <scope>NUCLEOTIDE SEQUENCE [LARGE SCALE GENOMIC DNA]</scope>
    <source>
        <tissue evidence="10">Whole body</tissue>
    </source>
</reference>
<keyword evidence="4" id="KW-0653">Protein transport</keyword>
<protein>
    <recommendedName>
        <fullName evidence="9">Nucleoporin Nup188 N-terminal subdomain III domain-containing protein</fullName>
    </recommendedName>
</protein>
<feature type="region of interest" description="Disordered" evidence="8">
    <location>
        <begin position="1343"/>
        <end position="1365"/>
    </location>
</feature>
<dbReference type="OrthoDB" id="102511at2759"/>
<gene>
    <name evidence="10" type="ORF">B7P43_G08715</name>
</gene>
<evidence type="ECO:0000256" key="5">
    <source>
        <dbReference type="ARBA" id="ARBA00023010"/>
    </source>
</evidence>
<dbReference type="GO" id="GO:0044611">
    <property type="term" value="C:nuclear pore inner ring"/>
    <property type="evidence" value="ECO:0007669"/>
    <property type="project" value="TreeGrafter"/>
</dbReference>
<comment type="caution">
    <text evidence="10">The sequence shown here is derived from an EMBL/GenBank/DDBJ whole genome shotgun (WGS) entry which is preliminary data.</text>
</comment>
<evidence type="ECO:0000313" key="10">
    <source>
        <dbReference type="EMBL" id="PNF28665.1"/>
    </source>
</evidence>
<keyword evidence="2" id="KW-0813">Transport</keyword>
<evidence type="ECO:0000256" key="8">
    <source>
        <dbReference type="SAM" id="MobiDB-lite"/>
    </source>
</evidence>
<evidence type="ECO:0000256" key="4">
    <source>
        <dbReference type="ARBA" id="ARBA00022927"/>
    </source>
</evidence>
<dbReference type="GO" id="GO:0017056">
    <property type="term" value="F:structural constituent of nuclear pore"/>
    <property type="evidence" value="ECO:0007669"/>
    <property type="project" value="InterPro"/>
</dbReference>
<comment type="subcellular location">
    <subcellularLocation>
        <location evidence="1">Nucleus</location>
        <location evidence="1">Nuclear pore complex</location>
    </subcellularLocation>
</comment>
<feature type="compositionally biased region" description="Basic and acidic residues" evidence="8">
    <location>
        <begin position="1346"/>
        <end position="1365"/>
    </location>
</feature>
<feature type="compositionally biased region" description="Low complexity" evidence="8">
    <location>
        <begin position="1445"/>
        <end position="1456"/>
    </location>
</feature>
<keyword evidence="7" id="KW-0539">Nucleus</keyword>
<accession>A0A2J7QJ95</accession>
<feature type="region of interest" description="Disordered" evidence="8">
    <location>
        <begin position="1380"/>
        <end position="1481"/>
    </location>
</feature>
<dbReference type="GO" id="GO:0051028">
    <property type="term" value="P:mRNA transport"/>
    <property type="evidence" value="ECO:0007669"/>
    <property type="project" value="UniProtKB-KW"/>
</dbReference>
<proteinExistence type="predicted"/>
<sequence length="1509" mass="169975">MEYLSSLPAFSEVLEPRVLTTHMIENPPGEWQLTSAHQPMEHIPFVIQPGTKGIFNEEDPSSIVWKCRFNFFHAVHHEILSLISQVQAPVGSKTLNNVISSLKSLTNLLKSKCRITDEMIGPLETVFVLADRFCQLSNPPSVLLASCLDCMMALMSFFPEEVCTRISKLQFLPGLYYYNPTLIECIHAEHTNLFVLGTLVVTQERSHGTYPLLKSYLQFIHRLMKPGSEVEDLNSSSTLIDEDAVQSRIRLVLPGVVFILRDVFPNYMFWRYVDEGDREIIALSCMQMIHQLLSLNFSKESAANVSRPIYILYRACLYSLLFLDAGAALLRIVGSGDHYIQALMEQQVSWAAGRGLTFIRVVQLALSVLNRLMILKDSIKEEDKPCPLEQSIYTQPSQKHGLKIVLVVANYIYHCFNPNLPPLAVKLLRRFAVNMPKALMSCMGMKPEVVRHTFIARLNSDIESPALKVAILELVTSCVEHQPALADAFLNVHYPAESKRMFQKKQKKDDVEGGCLIFACSVLNNIEKDPDVVTSPVYQALMNLIHALWTGHKELVLNFLRSRSDFWNGFCAPLFQKTSYNAQGYSQVFDIISLDLFWYGGKVDAKLEVMLTRFFKENDYLRTWSKFVVESLTVKEQLMEVSGEEKYPQNIALATAWKNFLIVAMKHLPFELTPEHKYFLADDARRALIQELEEMGSMKSIVLLAELCLILTTKWGRDSIEDEKLTLTQLHKILYHVSLSYDAFHIRAKEASLALALRLVHLLRHGIREDSITADCLMQASCQIVGIEVYNLPCIPRLDDCVQSGEQTQQECKSEEMEDEKGQEKEVTPCGHMTCTLSLCLMQKLLNILTWSDGWQGNFRQCKVVSKVLAAVGHILHMPGQFSFAVTLMNVLLVLSQTEFSESMIHSGVMQHLWVQLLPPSVPEEATEQVNSSTRPKHWTELNWPQVYKPALEMLTVLLQTKKHLFLDEVITFMGIHEEHIIACIMDIRHSLDKWPLDLAVTALTLILELSKYKYTWRLTHEKSMFAIMKAVMVCLSSCVSYLIHPRLLKIMVERPPIASTQHLKAMVTEDPEISPHLISIQNRLLDVVCLCMATLIPYSPSVVSLLTDFRECEVEWEPLVEITFTAPALSFSRPSPTMSQEVLPSLTFGSLIAFANICTSALGRTGRTPSPGVGRCVTSPLAGGMAVASGLNATWVSTMDKYRVTMGLELSLTLVASQGITHLMDHHLCQWEKQIIKREIGTEMALFLDYAKRNLRNIRDGTESSRSFTGEGISWSRFPGSAAAMVLSKRPYSASSLPVVRRLWRDSPSKETDNPKTLDTAHDTEHSNFELDNVFSRQAGSSFEVDSRSIPHDSGRQESSHGTADHNIRLSAGFQVSEQAWQSVRQAEGTQDSGPQKELDSVTSALSTEVGPKEKSTNVEASQTLIFKPKVIHSDHNVKHQPQSEPSSSKRSWSSAIGVPDTKTAASKAPRSPQPSQSDDAIENVASQFGYSEDYFRLMAHIFNCIFR</sequence>
<feature type="region of interest" description="Disordered" evidence="8">
    <location>
        <begin position="1307"/>
        <end position="1326"/>
    </location>
</feature>
<dbReference type="InParanoid" id="A0A2J7QJ95"/>
<dbReference type="FunCoup" id="A0A2J7QJ95">
    <property type="interactions" value="1782"/>
</dbReference>
<feature type="domain" description="Nucleoporin Nup188 N-terminal subdomain III" evidence="9">
    <location>
        <begin position="63"/>
        <end position="492"/>
    </location>
</feature>
<evidence type="ECO:0000256" key="3">
    <source>
        <dbReference type="ARBA" id="ARBA00022816"/>
    </source>
</evidence>
<feature type="compositionally biased region" description="Polar residues" evidence="8">
    <location>
        <begin position="1380"/>
        <end position="1395"/>
    </location>
</feature>
<dbReference type="Pfam" id="PF21093">
    <property type="entry name" value="Nup188_N-subdom_III"/>
    <property type="match status" value="1"/>
</dbReference>
<dbReference type="InterPro" id="IPR044840">
    <property type="entry name" value="Nup188"/>
</dbReference>
<dbReference type="PANTHER" id="PTHR31431">
    <property type="entry name" value="NUCLEOPORIN NUP188 HOMOLOG"/>
    <property type="match status" value="1"/>
</dbReference>
<dbReference type="Proteomes" id="UP000235965">
    <property type="component" value="Unassembled WGS sequence"/>
</dbReference>
<organism evidence="10 11">
    <name type="scientific">Cryptotermes secundus</name>
    <dbReference type="NCBI Taxonomy" id="105785"/>
    <lineage>
        <taxon>Eukaryota</taxon>
        <taxon>Metazoa</taxon>
        <taxon>Ecdysozoa</taxon>
        <taxon>Arthropoda</taxon>
        <taxon>Hexapoda</taxon>
        <taxon>Insecta</taxon>
        <taxon>Pterygota</taxon>
        <taxon>Neoptera</taxon>
        <taxon>Polyneoptera</taxon>
        <taxon>Dictyoptera</taxon>
        <taxon>Blattodea</taxon>
        <taxon>Blattoidea</taxon>
        <taxon>Termitoidae</taxon>
        <taxon>Kalotermitidae</taxon>
        <taxon>Cryptotermitinae</taxon>
        <taxon>Cryptotermes</taxon>
    </lineage>
</organism>
<evidence type="ECO:0000256" key="2">
    <source>
        <dbReference type="ARBA" id="ARBA00022448"/>
    </source>
</evidence>
<dbReference type="PANTHER" id="PTHR31431:SF1">
    <property type="entry name" value="NUCLEOPORIN NUP188"/>
    <property type="match status" value="1"/>
</dbReference>
<keyword evidence="5" id="KW-0811">Translocation</keyword>
<keyword evidence="11" id="KW-1185">Reference proteome</keyword>
<evidence type="ECO:0000256" key="7">
    <source>
        <dbReference type="ARBA" id="ARBA00023242"/>
    </source>
</evidence>
<dbReference type="EMBL" id="NEVH01013559">
    <property type="protein sequence ID" value="PNF28665.1"/>
    <property type="molecule type" value="Genomic_DNA"/>
</dbReference>